<sequence length="265" mass="27272">MSRSSGPVVDALLQAGLLLDFGARTLAGTARVLLRARLAWRETLDQVHFLAAVTTLPALLVTIPLGVVVALNVGSLAGQIGAEGYGGAVVAFVVVGQASPLVCALMIAGIGGSAMCADLGARTIREEIDALEVMGVRTIERLVAPRVIASVVTTMLLACIVMLVGIGTTFLFQVLVLGASPGMFLQTLVQYSRVEDVGMALVKAAAFAVLTALVACFKGMTARGGPGGVANAVNEAVVICFVCVFIANTVLTELYPVLIPAKGEY</sequence>
<keyword evidence="1" id="KW-0472">Membrane</keyword>
<dbReference type="AlphaFoldDB" id="A0A1I6SC46"/>
<dbReference type="PANTHER" id="PTHR30188">
    <property type="entry name" value="ABC TRANSPORTER PERMEASE PROTEIN-RELATED"/>
    <property type="match status" value="1"/>
</dbReference>
<dbReference type="OrthoDB" id="5243306at2"/>
<dbReference type="EMBL" id="FOZX01000004">
    <property type="protein sequence ID" value="SFS74542.1"/>
    <property type="molecule type" value="Genomic_DNA"/>
</dbReference>
<accession>A0A1I6SC46</accession>
<keyword evidence="1" id="KW-0812">Transmembrane</keyword>
<proteinExistence type="predicted"/>
<dbReference type="PANTHER" id="PTHR30188:SF4">
    <property type="entry name" value="PROTEIN TRIGALACTOSYLDIACYLGLYCEROL 1, CHLOROPLASTIC"/>
    <property type="match status" value="1"/>
</dbReference>
<feature type="transmembrane region" description="Helical" evidence="1">
    <location>
        <begin position="197"/>
        <end position="217"/>
    </location>
</feature>
<feature type="transmembrane region" description="Helical" evidence="1">
    <location>
        <begin position="147"/>
        <end position="177"/>
    </location>
</feature>
<protein>
    <submittedName>
        <fullName evidence="2">Phospholipid/cholesterol/gamma-HCH transport system permease protein</fullName>
    </submittedName>
</protein>
<evidence type="ECO:0000313" key="3">
    <source>
        <dbReference type="Proteomes" id="UP000198852"/>
    </source>
</evidence>
<dbReference type="GO" id="GO:0005548">
    <property type="term" value="F:phospholipid transporter activity"/>
    <property type="evidence" value="ECO:0007669"/>
    <property type="project" value="TreeGrafter"/>
</dbReference>
<gene>
    <name evidence="2" type="ORF">SAMN05660874_03084</name>
</gene>
<reference evidence="3" key="1">
    <citation type="submission" date="2016-10" db="EMBL/GenBank/DDBJ databases">
        <authorList>
            <person name="Varghese N."/>
            <person name="Submissions S."/>
        </authorList>
    </citation>
    <scope>NUCLEOTIDE SEQUENCE [LARGE SCALE GENOMIC DNA]</scope>
    <source>
        <strain evidence="3">DSM 44771</strain>
    </source>
</reference>
<feature type="transmembrane region" description="Helical" evidence="1">
    <location>
        <begin position="12"/>
        <end position="34"/>
    </location>
</feature>
<dbReference type="STRING" id="95161.SAMN05660874_03084"/>
<evidence type="ECO:0000313" key="2">
    <source>
        <dbReference type="EMBL" id="SFS74542.1"/>
    </source>
</evidence>
<feature type="transmembrane region" description="Helical" evidence="1">
    <location>
        <begin position="229"/>
        <end position="251"/>
    </location>
</feature>
<name>A0A1I6SC46_9PSEU</name>
<dbReference type="GO" id="GO:0043190">
    <property type="term" value="C:ATP-binding cassette (ABC) transporter complex"/>
    <property type="evidence" value="ECO:0007669"/>
    <property type="project" value="InterPro"/>
</dbReference>
<dbReference type="Proteomes" id="UP000198852">
    <property type="component" value="Unassembled WGS sequence"/>
</dbReference>
<dbReference type="RefSeq" id="WP_093417988.1">
    <property type="nucleotide sequence ID" value="NZ_FOZX01000004.1"/>
</dbReference>
<feature type="transmembrane region" description="Helical" evidence="1">
    <location>
        <begin position="85"/>
        <end position="108"/>
    </location>
</feature>
<organism evidence="2 3">
    <name type="scientific">Saccharopolyspora flava</name>
    <dbReference type="NCBI Taxonomy" id="95161"/>
    <lineage>
        <taxon>Bacteria</taxon>
        <taxon>Bacillati</taxon>
        <taxon>Actinomycetota</taxon>
        <taxon>Actinomycetes</taxon>
        <taxon>Pseudonocardiales</taxon>
        <taxon>Pseudonocardiaceae</taxon>
        <taxon>Saccharopolyspora</taxon>
    </lineage>
</organism>
<feature type="transmembrane region" description="Helical" evidence="1">
    <location>
        <begin position="46"/>
        <end position="73"/>
    </location>
</feature>
<keyword evidence="1" id="KW-1133">Transmembrane helix</keyword>
<keyword evidence="3" id="KW-1185">Reference proteome</keyword>
<dbReference type="InterPro" id="IPR030802">
    <property type="entry name" value="Permease_MalE"/>
</dbReference>
<dbReference type="Pfam" id="PF02405">
    <property type="entry name" value="MlaE"/>
    <property type="match status" value="1"/>
</dbReference>
<evidence type="ECO:0000256" key="1">
    <source>
        <dbReference type="SAM" id="Phobius"/>
    </source>
</evidence>